<comment type="caution">
    <text evidence="6">The sequence shown here is derived from an EMBL/GenBank/DDBJ whole genome shotgun (WGS) entry which is preliminary data.</text>
</comment>
<dbReference type="GO" id="GO:0046872">
    <property type="term" value="F:metal ion binding"/>
    <property type="evidence" value="ECO:0007669"/>
    <property type="project" value="UniProtKB-KW"/>
</dbReference>
<dbReference type="EMBL" id="MIQE01000024">
    <property type="protein sequence ID" value="OFA09774.1"/>
    <property type="molecule type" value="Genomic_DNA"/>
</dbReference>
<dbReference type="STRING" id="481719.LASUN_22560"/>
<dbReference type="GO" id="GO:0004114">
    <property type="term" value="F:3',5'-cyclic-nucleotide phosphodiesterase activity"/>
    <property type="evidence" value="ECO:0007669"/>
    <property type="project" value="UniProtKB-EC"/>
</dbReference>
<dbReference type="Proteomes" id="UP000177010">
    <property type="component" value="Unassembled WGS sequence"/>
</dbReference>
<protein>
    <submittedName>
        <fullName evidence="6">3',5'-cyclic adenosine monophosphate phosphodiesterase CpdA</fullName>
        <ecNumber evidence="6">3.1.4.17</ecNumber>
    </submittedName>
</protein>
<comment type="similarity">
    <text evidence="4">Belongs to the cyclic nucleotide phosphodiesterase class-III family.</text>
</comment>
<evidence type="ECO:0000256" key="2">
    <source>
        <dbReference type="ARBA" id="ARBA00022801"/>
    </source>
</evidence>
<sequence length="291" mass="33255">MAAYKIVQITDTHLTADGDKPANHQRVDPAKKLADVFDDIHDTEVNPDLIVISGDLVHNGHPKDYRHFQKYLAKEEKRQNARIQVILGNHDRTKAFYKGFLKDDPKARYFYKVPTDIWDLYFLDTKCGDIEQGYIDADQLEWLQTSLSESSKPAVIFMHHPLAGPTLEHMHYSILQNGDELLKAIPEGKVKAIFAGHIHFAASYQVDGILNVVSDSTAYHIDCSNHHHHFANDATAYSVINLDEKGIGVEQRRLRFGRKTIKTFDIPDTGFVDHKIIQDELDRVRESLEEK</sequence>
<dbReference type="EC" id="3.1.4.17" evidence="6"/>
<reference evidence="6 7" key="1">
    <citation type="submission" date="2016-09" db="EMBL/GenBank/DDBJ databases">
        <title>Genome Sequence of Lactobacillus sunkii Strain CG01.</title>
        <authorList>
            <person name="Poehlein A."/>
            <person name="Gabris C."/>
            <person name="Bengelsdorf F.R."/>
            <person name="Duerre P."/>
            <person name="Daniel R."/>
        </authorList>
    </citation>
    <scope>NUCLEOTIDE SEQUENCE [LARGE SCALE GENOMIC DNA]</scope>
    <source>
        <strain evidence="6 7">CG_D</strain>
    </source>
</reference>
<evidence type="ECO:0000313" key="6">
    <source>
        <dbReference type="EMBL" id="OFA09774.1"/>
    </source>
</evidence>
<name>A0A1E7X9I6_9LACO</name>
<organism evidence="6 7">
    <name type="scientific">Lentilactobacillus sunkii</name>
    <dbReference type="NCBI Taxonomy" id="481719"/>
    <lineage>
        <taxon>Bacteria</taxon>
        <taxon>Bacillati</taxon>
        <taxon>Bacillota</taxon>
        <taxon>Bacilli</taxon>
        <taxon>Lactobacillales</taxon>
        <taxon>Lactobacillaceae</taxon>
        <taxon>Lentilactobacillus</taxon>
    </lineage>
</organism>
<dbReference type="PANTHER" id="PTHR42988">
    <property type="entry name" value="PHOSPHOHYDROLASE"/>
    <property type="match status" value="1"/>
</dbReference>
<evidence type="ECO:0000313" key="7">
    <source>
        <dbReference type="Proteomes" id="UP000177010"/>
    </source>
</evidence>
<evidence type="ECO:0000256" key="1">
    <source>
        <dbReference type="ARBA" id="ARBA00022723"/>
    </source>
</evidence>
<accession>A0A1E7X9I6</accession>
<evidence type="ECO:0000256" key="4">
    <source>
        <dbReference type="ARBA" id="ARBA00025742"/>
    </source>
</evidence>
<dbReference type="RefSeq" id="WP_070368476.1">
    <property type="nucleotide sequence ID" value="NZ_JAZHVW010000007.1"/>
</dbReference>
<keyword evidence="2 6" id="KW-0378">Hydrolase</keyword>
<proteinExistence type="inferred from homology"/>
<feature type="domain" description="Calcineurin-like phosphoesterase" evidence="5">
    <location>
        <begin position="5"/>
        <end position="199"/>
    </location>
</feature>
<keyword evidence="3" id="KW-0408">Iron</keyword>
<dbReference type="SUPFAM" id="SSF56300">
    <property type="entry name" value="Metallo-dependent phosphatases"/>
    <property type="match status" value="1"/>
</dbReference>
<dbReference type="AlphaFoldDB" id="A0A1E7X9I6"/>
<evidence type="ECO:0000256" key="3">
    <source>
        <dbReference type="ARBA" id="ARBA00023004"/>
    </source>
</evidence>
<keyword evidence="1" id="KW-0479">Metal-binding</keyword>
<dbReference type="PANTHER" id="PTHR42988:SF2">
    <property type="entry name" value="CYCLIC NUCLEOTIDE PHOSPHODIESTERASE CBUA0032-RELATED"/>
    <property type="match status" value="1"/>
</dbReference>
<evidence type="ECO:0000259" key="5">
    <source>
        <dbReference type="Pfam" id="PF00149"/>
    </source>
</evidence>
<dbReference type="InterPro" id="IPR004843">
    <property type="entry name" value="Calcineurin-like_PHP"/>
</dbReference>
<dbReference type="InterPro" id="IPR029052">
    <property type="entry name" value="Metallo-depent_PP-like"/>
</dbReference>
<dbReference type="Gene3D" id="3.60.21.10">
    <property type="match status" value="1"/>
</dbReference>
<gene>
    <name evidence="6" type="primary">cpdA_5</name>
    <name evidence="6" type="ORF">LASUN_22560</name>
</gene>
<dbReference type="Pfam" id="PF00149">
    <property type="entry name" value="Metallophos"/>
    <property type="match status" value="1"/>
</dbReference>
<dbReference type="InterPro" id="IPR050884">
    <property type="entry name" value="CNP_phosphodiesterase-III"/>
</dbReference>